<dbReference type="Proteomes" id="UP001571110">
    <property type="component" value="Unassembled WGS sequence"/>
</dbReference>
<dbReference type="EMBL" id="JBFDTY010000003">
    <property type="protein sequence ID" value="MFA2793170.1"/>
    <property type="molecule type" value="Genomic_DNA"/>
</dbReference>
<dbReference type="RefSeq" id="WP_254799388.1">
    <property type="nucleotide sequence ID" value="NZ_FMBJ01000013.1"/>
</dbReference>
<protein>
    <submittedName>
        <fullName evidence="2">Uncharacterized protein</fullName>
    </submittedName>
</protein>
<proteinExistence type="predicted"/>
<gene>
    <name evidence="2" type="ORF">AB1I70_17660</name>
</gene>
<keyword evidence="1" id="KW-0812">Transmembrane</keyword>
<evidence type="ECO:0000256" key="1">
    <source>
        <dbReference type="SAM" id="Phobius"/>
    </source>
</evidence>
<evidence type="ECO:0000313" key="3">
    <source>
        <dbReference type="Proteomes" id="UP001571110"/>
    </source>
</evidence>
<feature type="transmembrane region" description="Helical" evidence="1">
    <location>
        <begin position="9"/>
        <end position="26"/>
    </location>
</feature>
<name>A0ABV4RWD3_9BACI</name>
<reference evidence="2 3" key="1">
    <citation type="submission" date="2024-06" db="EMBL/GenBank/DDBJ databases">
        <title>Genetic profile and toxigenic potential of Bacillus cereus isolates from a Norwegian ice cream production plant,.</title>
        <authorList>
            <person name="Lindback T."/>
            <person name="Llarena A.-K."/>
            <person name="O'Sullivan K."/>
            <person name="Monshaugen M."/>
            <person name="Holmemo C.W."/>
            <person name="Aspholm M."/>
        </authorList>
    </citation>
    <scope>NUCLEOTIDE SEQUENCE [LARGE SCALE GENOMIC DNA]</scope>
    <source>
        <strain evidence="2 3">NVH-YM330</strain>
    </source>
</reference>
<keyword evidence="1" id="KW-0472">Membrane</keyword>
<comment type="caution">
    <text evidence="2">The sequence shown here is derived from an EMBL/GenBank/DDBJ whole genome shotgun (WGS) entry which is preliminary data.</text>
</comment>
<accession>A0ABV4RWD3</accession>
<evidence type="ECO:0000313" key="2">
    <source>
        <dbReference type="EMBL" id="MFA2793170.1"/>
    </source>
</evidence>
<keyword evidence="3" id="KW-1185">Reference proteome</keyword>
<keyword evidence="1" id="KW-1133">Transmembrane helix</keyword>
<organism evidence="2 3">
    <name type="scientific">Bacillus mobilis</name>
    <dbReference type="NCBI Taxonomy" id="2026190"/>
    <lineage>
        <taxon>Bacteria</taxon>
        <taxon>Bacillati</taxon>
        <taxon>Bacillota</taxon>
        <taxon>Bacilli</taxon>
        <taxon>Bacillales</taxon>
        <taxon>Bacillaceae</taxon>
        <taxon>Bacillus</taxon>
        <taxon>Bacillus cereus group</taxon>
    </lineage>
</organism>
<feature type="transmembrane region" description="Helical" evidence="1">
    <location>
        <begin position="32"/>
        <end position="50"/>
    </location>
</feature>
<sequence>MILKYKESILFAGAIILIGTLFTTFFENTAWIQLVILCGAGVLTALGAYFKEKRISAEKNEIVEILKGMSKQQKEVIEEFMQSNDAKMNEITKSIDEGMKGVQVTLNTNHNKEYELINQQSNDVIEEMKSLQVIAERQIKVNDTMIQSQQKSLEHVSLTIEKGNAATINLTDNLTQGVNKLIDTIQDLEGQINRQVKHVIEEIENGNDAQDEFHETMVKYQGELNGVSEDIRKYRDNTELDISERMEVLKNLVLQLSETVDQLADSKHHERERALGVQKELAAQFERLKARA</sequence>
<dbReference type="SUPFAM" id="SSF48340">
    <property type="entry name" value="Interferon-induced guanylate-binding protein 1 (GBP1), C-terminal domain"/>
    <property type="match status" value="1"/>
</dbReference>
<dbReference type="InterPro" id="IPR036543">
    <property type="entry name" value="Guanylate-bd_C_sf"/>
</dbReference>